<dbReference type="KEGG" id="gsn:YC6258_03453"/>
<evidence type="ECO:0000313" key="3">
    <source>
        <dbReference type="Proteomes" id="UP000032266"/>
    </source>
</evidence>
<dbReference type="PATRIC" id="fig|1445510.3.peg.3414"/>
<gene>
    <name evidence="2" type="ORF">YC6258_03453</name>
</gene>
<protein>
    <recommendedName>
        <fullName evidence="4">Nucleoside 2-deoxyribosyltransferase</fullName>
    </recommendedName>
</protein>
<feature type="compositionally biased region" description="Basic and acidic residues" evidence="1">
    <location>
        <begin position="1"/>
        <end position="10"/>
    </location>
</feature>
<dbReference type="AlphaFoldDB" id="A0A0C5VYL0"/>
<keyword evidence="3" id="KW-1185">Reference proteome</keyword>
<feature type="region of interest" description="Disordered" evidence="1">
    <location>
        <begin position="1"/>
        <end position="38"/>
    </location>
</feature>
<dbReference type="Gene3D" id="3.40.50.450">
    <property type="match status" value="1"/>
</dbReference>
<dbReference type="HOGENOM" id="CLU_050348_0_0_6"/>
<dbReference type="Proteomes" id="UP000032266">
    <property type="component" value="Chromosome"/>
</dbReference>
<dbReference type="STRING" id="1445510.YC6258_03453"/>
<proteinExistence type="predicted"/>
<evidence type="ECO:0000256" key="1">
    <source>
        <dbReference type="SAM" id="MobiDB-lite"/>
    </source>
</evidence>
<dbReference type="RefSeq" id="WP_211264530.1">
    <property type="nucleotide sequence ID" value="NZ_CP007142.1"/>
</dbReference>
<organism evidence="2 3">
    <name type="scientific">Gynuella sunshinyii YC6258</name>
    <dbReference type="NCBI Taxonomy" id="1445510"/>
    <lineage>
        <taxon>Bacteria</taxon>
        <taxon>Pseudomonadati</taxon>
        <taxon>Pseudomonadota</taxon>
        <taxon>Gammaproteobacteria</taxon>
        <taxon>Oceanospirillales</taxon>
        <taxon>Saccharospirillaceae</taxon>
        <taxon>Gynuella</taxon>
    </lineage>
</organism>
<reference evidence="2 3" key="1">
    <citation type="submission" date="2014-01" db="EMBL/GenBank/DDBJ databases">
        <title>Full genme sequencing of cellulolytic bacterium Gynuella sunshinyii YC6258T gen. nov., sp. nov.</title>
        <authorList>
            <person name="Khan H."/>
            <person name="Chung E.J."/>
            <person name="Chung Y.R."/>
        </authorList>
    </citation>
    <scope>NUCLEOTIDE SEQUENCE [LARGE SCALE GENOMIC DNA]</scope>
    <source>
        <strain evidence="2 3">YC6258</strain>
    </source>
</reference>
<evidence type="ECO:0008006" key="4">
    <source>
        <dbReference type="Google" id="ProtNLM"/>
    </source>
</evidence>
<name>A0A0C5VYL0_9GAMM</name>
<sequence length="368" mass="41289">MSSEEEKAVEDSQDDAPENGDVSTPKQRRKKSKGTRPFPVNTIEESIAVAKVIREFNGGNPWGPDDIAKALKVGKGNNLYYLTASSRDYGFTEGTIRAEKISLANLGKNVVYARSKEEEVQAYAAAFNNVPLFKSVHEYYKGRELPQIDYLRNTLVTEFSLDEEFHDEFYETYQKNIRFLADNKVLDAKVSGPQSTPKQHSDDSLILGEPEGKSSLVAFVAMPFSEKSGDYPDGFFDEVLTQIITPAAISAGFKAETAKKMGSDVIQSTIIGDLTKADLVIVDLTEHNPNVLFELGWRMAIDKPVVLIRAIGTKPIFDVDHMLRVFDYDPRLWKSTIEKDIPKMAEHIKASWKNRNSDKTYAKMLNSK</sequence>
<dbReference type="EMBL" id="CP007142">
    <property type="protein sequence ID" value="AJQ95489.1"/>
    <property type="molecule type" value="Genomic_DNA"/>
</dbReference>
<accession>A0A0C5VYL0</accession>
<evidence type="ECO:0000313" key="2">
    <source>
        <dbReference type="EMBL" id="AJQ95489.1"/>
    </source>
</evidence>